<sequence>MGGVLLNGDLWNVRRGMQWNPFRAQGLDNRWNLRYHDEYRHGHEKRHNSGNWDAVGSISQNGDVITGLELEMAGVMEIEGMQCRDLDVDMTAGEMNLNDRVLDKADSSGIHNVKMPCPERYEYDVSDSAGNVTVDDNELFGFGNHRGGLGGGPCFDIECITGTLKIKFYDKGGNNHESKTTDEGPQSDALRSVQWSCRVPGCGYDTGKACCGGLEPVHMRGSDCVFCGGCPYA</sequence>
<accession>J9GG74</accession>
<dbReference type="EMBL" id="AMCI01004304">
    <property type="protein sequence ID" value="EJW98344.1"/>
    <property type="molecule type" value="Genomic_DNA"/>
</dbReference>
<name>J9GG74_9ZZZZ</name>
<evidence type="ECO:0000313" key="1">
    <source>
        <dbReference type="EMBL" id="EJW98344.1"/>
    </source>
</evidence>
<comment type="caution">
    <text evidence="1">The sequence shown here is derived from an EMBL/GenBank/DDBJ whole genome shotgun (WGS) entry which is preliminary data.</text>
</comment>
<organism evidence="1">
    <name type="scientific">gut metagenome</name>
    <dbReference type="NCBI Taxonomy" id="749906"/>
    <lineage>
        <taxon>unclassified sequences</taxon>
        <taxon>metagenomes</taxon>
        <taxon>organismal metagenomes</taxon>
    </lineage>
</organism>
<gene>
    <name evidence="1" type="ORF">EVA_13549</name>
</gene>
<reference evidence="1" key="1">
    <citation type="journal article" date="2012" name="PLoS ONE">
        <title>Gene sets for utilization of primary and secondary nutrition supplies in the distal gut of endangered iberian lynx.</title>
        <authorList>
            <person name="Alcaide M."/>
            <person name="Messina E."/>
            <person name="Richter M."/>
            <person name="Bargiela R."/>
            <person name="Peplies J."/>
            <person name="Huws S.A."/>
            <person name="Newbold C.J."/>
            <person name="Golyshin P.N."/>
            <person name="Simon M.A."/>
            <person name="Lopez G."/>
            <person name="Yakimov M.M."/>
            <person name="Ferrer M."/>
        </authorList>
    </citation>
    <scope>NUCLEOTIDE SEQUENCE</scope>
</reference>
<protein>
    <submittedName>
        <fullName evidence="1">Uncharacterized protein</fullName>
    </submittedName>
</protein>
<dbReference type="AlphaFoldDB" id="J9GG74"/>
<proteinExistence type="predicted"/>